<accession>A0A091DRN9</accession>
<evidence type="ECO:0000313" key="2">
    <source>
        <dbReference type="EMBL" id="KFO33727.1"/>
    </source>
</evidence>
<name>A0A091DRN9_FUKDA</name>
<gene>
    <name evidence="2" type="ORF">H920_04721</name>
</gene>
<sequence>MDSLLIEAEGEAMTTDASLNPKQSTEEMEPTVELLPVAFHELMTGKDEEMDFIHDEVAQMDSAPRCLAMDRKVENCGNVVFWDSESMPETLLSKEEAYEEADSYHNGICCHFTVAMGSATLKVQTGPGSHAWPEGQPRVPLHCSRQAEGCRGRRLGEEETTRQPCTQACEGPGDGEAHVSRSLEHRHGFSLENQAEVGFEELRCRPRSRSALIPGVCHLPCSSWEQTCSPPCLLQSPEIPVMAARAGSRLRGAVAGSVLSHPRRTWTALQIRPCTPRALKTQRLHLPASRARGQSERLVFCEAPGGAGSGGTEGAEIREALGAPGAWQDRVFKVTRVTRLRFCTRRLVTHAFPRQGP</sequence>
<dbReference type="EMBL" id="KN122054">
    <property type="protein sequence ID" value="KFO33727.1"/>
    <property type="molecule type" value="Genomic_DNA"/>
</dbReference>
<feature type="region of interest" description="Disordered" evidence="1">
    <location>
        <begin position="1"/>
        <end position="23"/>
    </location>
</feature>
<protein>
    <submittedName>
        <fullName evidence="2">Uncharacterized protein</fullName>
    </submittedName>
</protein>
<keyword evidence="3" id="KW-1185">Reference proteome</keyword>
<dbReference type="AlphaFoldDB" id="A0A091DRN9"/>
<evidence type="ECO:0000313" key="3">
    <source>
        <dbReference type="Proteomes" id="UP000028990"/>
    </source>
</evidence>
<reference evidence="2 3" key="1">
    <citation type="submission" date="2013-11" db="EMBL/GenBank/DDBJ databases">
        <title>The Damaraland mole rat (Fukomys damarensis) genome and evolution of African mole rats.</title>
        <authorList>
            <person name="Gladyshev V.N."/>
            <person name="Fang X."/>
        </authorList>
    </citation>
    <scope>NUCLEOTIDE SEQUENCE [LARGE SCALE GENOMIC DNA]</scope>
    <source>
        <tissue evidence="2">Liver</tissue>
    </source>
</reference>
<proteinExistence type="predicted"/>
<dbReference type="Proteomes" id="UP000028990">
    <property type="component" value="Unassembled WGS sequence"/>
</dbReference>
<evidence type="ECO:0000256" key="1">
    <source>
        <dbReference type="SAM" id="MobiDB-lite"/>
    </source>
</evidence>
<organism evidence="2 3">
    <name type="scientific">Fukomys damarensis</name>
    <name type="common">Damaraland mole rat</name>
    <name type="synonym">Cryptomys damarensis</name>
    <dbReference type="NCBI Taxonomy" id="885580"/>
    <lineage>
        <taxon>Eukaryota</taxon>
        <taxon>Metazoa</taxon>
        <taxon>Chordata</taxon>
        <taxon>Craniata</taxon>
        <taxon>Vertebrata</taxon>
        <taxon>Euteleostomi</taxon>
        <taxon>Mammalia</taxon>
        <taxon>Eutheria</taxon>
        <taxon>Euarchontoglires</taxon>
        <taxon>Glires</taxon>
        <taxon>Rodentia</taxon>
        <taxon>Hystricomorpha</taxon>
        <taxon>Bathyergidae</taxon>
        <taxon>Fukomys</taxon>
    </lineage>
</organism>
<dbReference type="InterPro" id="IPR036051">
    <property type="entry name" value="KRAB_dom_sf"/>
</dbReference>
<dbReference type="SUPFAM" id="SSF109640">
    <property type="entry name" value="KRAB domain (Kruppel-associated box)"/>
    <property type="match status" value="1"/>
</dbReference>
<feature type="region of interest" description="Disordered" evidence="1">
    <location>
        <begin position="153"/>
        <end position="178"/>
    </location>
</feature>
<dbReference type="GO" id="GO:0006355">
    <property type="term" value="P:regulation of DNA-templated transcription"/>
    <property type="evidence" value="ECO:0007669"/>
    <property type="project" value="InterPro"/>
</dbReference>